<reference evidence="12" key="1">
    <citation type="submission" date="2021-03" db="EMBL/GenBank/DDBJ databases">
        <authorList>
            <person name="Palmer J.M."/>
        </authorList>
    </citation>
    <scope>NUCLEOTIDE SEQUENCE</scope>
    <source>
        <strain evidence="12">ARV_011</strain>
    </source>
</reference>
<comment type="similarity">
    <text evidence="2 9">Belongs to the major facilitator superfamily. Sugar transporter (TC 2.A.1.1) family.</text>
</comment>
<organism evidence="12 13">
    <name type="scientific">Scheffersomyces spartinae</name>
    <dbReference type="NCBI Taxonomy" id="45513"/>
    <lineage>
        <taxon>Eukaryota</taxon>
        <taxon>Fungi</taxon>
        <taxon>Dikarya</taxon>
        <taxon>Ascomycota</taxon>
        <taxon>Saccharomycotina</taxon>
        <taxon>Pichiomycetes</taxon>
        <taxon>Debaryomycetaceae</taxon>
        <taxon>Scheffersomyces</taxon>
    </lineage>
</organism>
<evidence type="ECO:0000256" key="7">
    <source>
        <dbReference type="ARBA" id="ARBA00023136"/>
    </source>
</evidence>
<feature type="transmembrane region" description="Helical" evidence="10">
    <location>
        <begin position="423"/>
        <end position="444"/>
    </location>
</feature>
<dbReference type="GeneID" id="66117291"/>
<dbReference type="InterPro" id="IPR020846">
    <property type="entry name" value="MFS_dom"/>
</dbReference>
<dbReference type="InterPro" id="IPR050360">
    <property type="entry name" value="MFS_Sugar_Transporters"/>
</dbReference>
<evidence type="ECO:0000313" key="13">
    <source>
        <dbReference type="Proteomes" id="UP000790833"/>
    </source>
</evidence>
<dbReference type="Proteomes" id="UP000790833">
    <property type="component" value="Unassembled WGS sequence"/>
</dbReference>
<comment type="caution">
    <text evidence="12">The sequence shown here is derived from an EMBL/GenBank/DDBJ whole genome shotgun (WGS) entry which is preliminary data.</text>
</comment>
<evidence type="ECO:0000256" key="6">
    <source>
        <dbReference type="ARBA" id="ARBA00022989"/>
    </source>
</evidence>
<keyword evidence="3 9" id="KW-0813">Transport</keyword>
<dbReference type="OrthoDB" id="6612291at2759"/>
<feature type="transmembrane region" description="Helical" evidence="10">
    <location>
        <begin position="163"/>
        <end position="185"/>
    </location>
</feature>
<feature type="transmembrane region" description="Helical" evidence="10">
    <location>
        <begin position="112"/>
        <end position="132"/>
    </location>
</feature>
<dbReference type="GO" id="GO:0005351">
    <property type="term" value="F:carbohydrate:proton symporter activity"/>
    <property type="evidence" value="ECO:0007669"/>
    <property type="project" value="TreeGrafter"/>
</dbReference>
<keyword evidence="4" id="KW-0762">Sugar transport</keyword>
<evidence type="ECO:0000256" key="9">
    <source>
        <dbReference type="RuleBase" id="RU003346"/>
    </source>
</evidence>
<dbReference type="FunFam" id="1.20.1250.20:FF:000254">
    <property type="entry name" value="MAL31p Maltose permease"/>
    <property type="match status" value="1"/>
</dbReference>
<evidence type="ECO:0000259" key="11">
    <source>
        <dbReference type="PROSITE" id="PS50850"/>
    </source>
</evidence>
<dbReference type="GO" id="GO:0000023">
    <property type="term" value="P:maltose metabolic process"/>
    <property type="evidence" value="ECO:0007669"/>
    <property type="project" value="UniProtKB-KW"/>
</dbReference>
<feature type="transmembrane region" description="Helical" evidence="10">
    <location>
        <begin position="57"/>
        <end position="75"/>
    </location>
</feature>
<dbReference type="PANTHER" id="PTHR48022">
    <property type="entry name" value="PLASTIDIC GLUCOSE TRANSPORTER 4"/>
    <property type="match status" value="1"/>
</dbReference>
<evidence type="ECO:0000256" key="10">
    <source>
        <dbReference type="SAM" id="Phobius"/>
    </source>
</evidence>
<evidence type="ECO:0000256" key="3">
    <source>
        <dbReference type="ARBA" id="ARBA00022448"/>
    </source>
</evidence>
<evidence type="ECO:0000256" key="8">
    <source>
        <dbReference type="ARBA" id="ARBA00026248"/>
    </source>
</evidence>
<feature type="domain" description="Major facilitator superfamily (MFS) profile" evidence="11">
    <location>
        <begin position="60"/>
        <end position="514"/>
    </location>
</feature>
<dbReference type="PROSITE" id="PS50850">
    <property type="entry name" value="MFS"/>
    <property type="match status" value="1"/>
</dbReference>
<evidence type="ECO:0000256" key="1">
    <source>
        <dbReference type="ARBA" id="ARBA00004141"/>
    </source>
</evidence>
<keyword evidence="8" id="KW-0462">Maltose metabolism</keyword>
<dbReference type="RefSeq" id="XP_043050935.1">
    <property type="nucleotide sequence ID" value="XM_043194611.1"/>
</dbReference>
<dbReference type="InterPro" id="IPR036259">
    <property type="entry name" value="MFS_trans_sf"/>
</dbReference>
<dbReference type="Gene3D" id="1.20.1250.20">
    <property type="entry name" value="MFS general substrate transporter like domains"/>
    <property type="match status" value="1"/>
</dbReference>
<keyword evidence="13" id="KW-1185">Reference proteome</keyword>
<dbReference type="InterPro" id="IPR005829">
    <property type="entry name" value="Sugar_transporter_CS"/>
</dbReference>
<protein>
    <recommendedName>
        <fullName evidence="11">Major facilitator superfamily (MFS) profile domain-containing protein</fullName>
    </recommendedName>
</protein>
<dbReference type="Pfam" id="PF00083">
    <property type="entry name" value="Sugar_tr"/>
    <property type="match status" value="1"/>
</dbReference>
<gene>
    <name evidence="12" type="ORF">KQ657_003917</name>
</gene>
<dbReference type="AlphaFoldDB" id="A0A9P8AJF5"/>
<dbReference type="PROSITE" id="PS00217">
    <property type="entry name" value="SUGAR_TRANSPORT_2"/>
    <property type="match status" value="1"/>
</dbReference>
<dbReference type="SUPFAM" id="SSF103473">
    <property type="entry name" value="MFS general substrate transporter"/>
    <property type="match status" value="1"/>
</dbReference>
<feature type="transmembrane region" description="Helical" evidence="10">
    <location>
        <begin position="492"/>
        <end position="508"/>
    </location>
</feature>
<evidence type="ECO:0000313" key="12">
    <source>
        <dbReference type="EMBL" id="KAG7195388.1"/>
    </source>
</evidence>
<dbReference type="InterPro" id="IPR005828">
    <property type="entry name" value="MFS_sugar_transport-like"/>
</dbReference>
<feature type="transmembrane region" description="Helical" evidence="10">
    <location>
        <begin position="192"/>
        <end position="213"/>
    </location>
</feature>
<sequence length="581" mass="64947">MSLVGEKDNKVDVKSTDSISNEDPTNYVNFFIESAKESENADKSMTLKEGIKRFPKATFWSFVLSLCIIMEGYQTNLLNSFYGFPAFKEHFGTFYPEKDGGVWEIPAHWQTSLSMCVYVGEFFGLFVAGLVSDRIGYRWTLIGALMMVAGFIFVLFFSTSLGMIAAGEILLGIPWGAFQTLTVTYASEVCPLVLRVYLTTWVNLCWVIGQLISSCMLKGFSSSNSAIAYKIPWAIQWVWPIPIAVGIYFAPESPYWLVNKGKFKEAKHSMERLLTITEGTTDKSFIAQQMVNKIELTLKQREAEENSSSASYLDCFKNGNWRRTRIGALTWLSQNICGSSLMGYSSYFLIQAGMSESNSFTFTIIQYIFGVIGTLGSWFLAKNAGRFTIYFYGLCTLSVILVIVGALGIAIDKGANNASWGVGVLLLFFTFSYDFTVGPLCYCIVTEIPSSRLRTKSVVISRNVYNLAGIVIAIITPYMLNPTAWNWRAKTGFFWGGFCIASSIWAWFELPETKGRTFAELDVLFAQGVPARKFRTTPVEIFNSDELIGKFGTDGVKAMAQHVEDTDDEEMIRPVSSTRNA</sequence>
<name>A0A9P8AJF5_9ASCO</name>
<keyword evidence="6 10" id="KW-1133">Transmembrane helix</keyword>
<dbReference type="PANTHER" id="PTHR48022:SF5">
    <property type="entry name" value="ALPHA-GLUCOSIDES PERMEASE MPH2-RELATED"/>
    <property type="match status" value="1"/>
</dbReference>
<dbReference type="EMBL" id="JAHMUF010000004">
    <property type="protein sequence ID" value="KAG7195388.1"/>
    <property type="molecule type" value="Genomic_DNA"/>
</dbReference>
<proteinExistence type="inferred from homology"/>
<feature type="transmembrane region" description="Helical" evidence="10">
    <location>
        <begin position="464"/>
        <end position="480"/>
    </location>
</feature>
<evidence type="ECO:0000256" key="5">
    <source>
        <dbReference type="ARBA" id="ARBA00022692"/>
    </source>
</evidence>
<feature type="transmembrane region" description="Helical" evidence="10">
    <location>
        <begin position="388"/>
        <end position="411"/>
    </location>
</feature>
<accession>A0A9P8AJF5</accession>
<comment type="subcellular location">
    <subcellularLocation>
        <location evidence="1">Membrane</location>
        <topology evidence="1">Multi-pass membrane protein</topology>
    </subcellularLocation>
</comment>
<dbReference type="NCBIfam" id="TIGR00879">
    <property type="entry name" value="SP"/>
    <property type="match status" value="1"/>
</dbReference>
<dbReference type="InterPro" id="IPR003663">
    <property type="entry name" value="Sugar/inositol_transpt"/>
</dbReference>
<feature type="transmembrane region" description="Helical" evidence="10">
    <location>
        <begin position="139"/>
        <end position="157"/>
    </location>
</feature>
<feature type="transmembrane region" description="Helical" evidence="10">
    <location>
        <begin position="233"/>
        <end position="250"/>
    </location>
</feature>
<dbReference type="GO" id="GO:0016020">
    <property type="term" value="C:membrane"/>
    <property type="evidence" value="ECO:0007669"/>
    <property type="project" value="UniProtKB-SubCell"/>
</dbReference>
<feature type="transmembrane region" description="Helical" evidence="10">
    <location>
        <begin position="362"/>
        <end position="381"/>
    </location>
</feature>
<evidence type="ECO:0000256" key="2">
    <source>
        <dbReference type="ARBA" id="ARBA00010992"/>
    </source>
</evidence>
<keyword evidence="7 10" id="KW-0472">Membrane</keyword>
<feature type="transmembrane region" description="Helical" evidence="10">
    <location>
        <begin position="326"/>
        <end position="350"/>
    </location>
</feature>
<keyword evidence="5 10" id="KW-0812">Transmembrane</keyword>
<evidence type="ECO:0000256" key="4">
    <source>
        <dbReference type="ARBA" id="ARBA00022597"/>
    </source>
</evidence>